<dbReference type="CDD" id="cd03588">
    <property type="entry name" value="CLECT_CSPGs"/>
    <property type="match status" value="1"/>
</dbReference>
<dbReference type="GO" id="GO:0001501">
    <property type="term" value="P:skeletal system development"/>
    <property type="evidence" value="ECO:0007669"/>
    <property type="project" value="TreeGrafter"/>
</dbReference>
<dbReference type="PROSITE" id="PS00615">
    <property type="entry name" value="C_TYPE_LECTIN_1"/>
    <property type="match status" value="1"/>
</dbReference>
<evidence type="ECO:0000256" key="2">
    <source>
        <dbReference type="ARBA" id="ARBA00004593"/>
    </source>
</evidence>
<sequence length="1389" mass="150382">MISYVLPHLLCLLCVCSARPQTAPSQAMRTEKNSPVIGSLADRVVLPCHFSITPHTPSPTTLAPMSGSLHTTPGLSDELRVKWTKLEAQGEKVVLVAHNGVVKVGQEYAGRVSVPSHPLSVRDASLIIARVRMSDAGLYRCEVMNGMEDARDAISLNVTGVVFHYRAKASRYSLDFPGAVEACRIAGATIATPEQLRTAFEDGLNQCDAGWLADQSVRYPITVPRPGCTGDLLGKPGVRTYGIRDPTEKYDVYCYVDKLKGEIFYPPLSEKLTLQQAKDECEKHDSVLASTGQLFAAWSEGLNGCDYSWLSDGSVRYPVTIPRPQCGGGLLGVRTLYKYENQTGYPDPTERFGVFCFKGSPPELTPTGPPVTPPEGKLAHSPTIPTAVDPERAEIQARTAKPVPHSPQTETLPSVVSLTPTPVLEVTMHDFKDPDSVPVKEGILAPLQLPPLPTTRSKPSQLDISQGVEDGGQTGSGRGESSGEGGSYSSATPEPGLPPVGVEGGQQPAVVFKEDVTPGTGLMFDKSPAVPTDEESAKPPFHLIIVNVNDQNQSVDHILDILNQPFGGISGSQSHVPQITDLSQMTSETVQGGGDVDQVESAAVNLAPTVTFVNGKHEVTFEPVLPEEARGDQFETATPAHFGEVDGQELLIDYTAVEIHTDGTPTQEPSDVVTHLPGPFPDVDIAPGTDATLIPDVFTKEDGLKTSEPDDETPMGTTTVIPHTPSVSSPAITAAPGSNFQGTPDPGRDGVSTCGDKEGSSSCGSDDETGVTPEGSAADAPPTQAADTQSSVRTDETEIGGTELPTFVPDTRPQETTSRPQTDNEGSASGEDEASGLEEPAETPRFTSPLPPLYSTLYSQQPSLAAGAEVTEVPVVLPHVDTVTEAGSGVEQRSGQEEVSGEKGGPTDLPREVRVTLSPDVVAVTSESSTREYPTQSSFVSPGDKQHALKEHAPTTAPPSQPYSLQTDHSTTTLKPHSSQTTPPYSGHGGDAVPQEALISESTATPPSEGHVDKGILPQLLESQTEIPQETAATEQPESNTDVSLEASTVNIKDLLPCSTSVCQNGGSCYNNGLEDVCRCAPGYTGQHCETEVDECQPNPCLNGATCLDGPVSFTCVCLPSYTGELCEKDTEVCGFGWEKFQSHCYKYMTHQRTWDAAERECRLQGGHLTSILSQEEQEFVNRLGGDYQWIGLNDRMFERDFRWTDGSPMQFDNWRPNQPDSFFQSGEDCVVMIWHEGGQWNDVPCNYLLKFTCKKGTVSCGQPPVVKDARLSGAIKPRYEVNSLLRYHCKQGLIQRHPPTIRCRGNGQWDFPRVTCASPVTYHKSLTLRRRFNHHVHRHFRSNQESGERQEQMYDMDMMEPFQDAEQELQREKRHQKVLKSREQEETH</sequence>
<dbReference type="FunFam" id="3.10.100.10:FF:000003">
    <property type="entry name" value="Versican core protein"/>
    <property type="match status" value="1"/>
</dbReference>
<dbReference type="InterPro" id="IPR000538">
    <property type="entry name" value="Link_dom"/>
</dbReference>
<dbReference type="PROSITE" id="PS50835">
    <property type="entry name" value="IG_LIKE"/>
    <property type="match status" value="1"/>
</dbReference>
<accession>A0A5C6NGR0</accession>
<keyword evidence="12 22" id="KW-1015">Disulfide bond</keyword>
<evidence type="ECO:0000313" key="33">
    <source>
        <dbReference type="Proteomes" id="UP000324091"/>
    </source>
</evidence>
<dbReference type="PROSITE" id="PS01187">
    <property type="entry name" value="EGF_CA"/>
    <property type="match status" value="1"/>
</dbReference>
<feature type="compositionally biased region" description="Low complexity" evidence="25">
    <location>
        <begin position="487"/>
        <end position="505"/>
    </location>
</feature>
<keyword evidence="6 23" id="KW-0768">Sushi</keyword>
<dbReference type="SMART" id="SM00179">
    <property type="entry name" value="EGF_CA"/>
    <property type="match status" value="2"/>
</dbReference>
<keyword evidence="15" id="KW-0373">Hyaluronic acid</keyword>
<dbReference type="GO" id="GO:0033165">
    <property type="term" value="C:interphotoreceptor matrix"/>
    <property type="evidence" value="ECO:0007669"/>
    <property type="project" value="UniProtKB-SubCell"/>
</dbReference>
<dbReference type="InterPro" id="IPR000742">
    <property type="entry name" value="EGF"/>
</dbReference>
<dbReference type="EMBL" id="RHFK02000013">
    <property type="protein sequence ID" value="TWW66205.1"/>
    <property type="molecule type" value="Genomic_DNA"/>
</dbReference>
<dbReference type="SMART" id="SM00032">
    <property type="entry name" value="CCP"/>
    <property type="match status" value="1"/>
</dbReference>
<evidence type="ECO:0000256" key="24">
    <source>
        <dbReference type="PROSITE-ProRule" id="PRU00323"/>
    </source>
</evidence>
<feature type="region of interest" description="Disordered" evidence="25">
    <location>
        <begin position="1355"/>
        <end position="1389"/>
    </location>
</feature>
<dbReference type="CDD" id="cd03520">
    <property type="entry name" value="Link_domain_CSPGs_modules_2_4"/>
    <property type="match status" value="1"/>
</dbReference>
<dbReference type="PROSITE" id="PS50026">
    <property type="entry name" value="EGF_3"/>
    <property type="match status" value="2"/>
</dbReference>
<evidence type="ECO:0000256" key="8">
    <source>
        <dbReference type="ARBA" id="ARBA00022734"/>
    </source>
</evidence>
<feature type="compositionally biased region" description="Polar residues" evidence="25">
    <location>
        <begin position="715"/>
        <end position="742"/>
    </location>
</feature>
<feature type="disulfide bond" evidence="24">
    <location>
        <begin position="207"/>
        <end position="228"/>
    </location>
</feature>
<evidence type="ECO:0000256" key="7">
    <source>
        <dbReference type="ARBA" id="ARBA00022729"/>
    </source>
</evidence>
<comment type="function">
    <text evidence="17">May play a role in intercellular signaling and in connecting cells with the extracellular matrix. May take part in the regulation of cell motility, growth and differentiation. Binds hyaluronic acid.</text>
</comment>
<dbReference type="InterPro" id="IPR016186">
    <property type="entry name" value="C-type_lectin-like/link_sf"/>
</dbReference>
<reference evidence="32 33" key="1">
    <citation type="submission" date="2019-04" db="EMBL/GenBank/DDBJ databases">
        <title>Chromosome genome assembly for Takifugu flavidus.</title>
        <authorList>
            <person name="Xiao S."/>
        </authorList>
    </citation>
    <scope>NUCLEOTIDE SEQUENCE [LARGE SCALE GENOMIC DNA]</scope>
    <source>
        <strain evidence="32">HTHZ2018</strain>
        <tissue evidence="32">Muscle</tissue>
    </source>
</reference>
<feature type="chain" id="PRO_5022864273" description="Versican core protein" evidence="26">
    <location>
        <begin position="19"/>
        <end position="1389"/>
    </location>
</feature>
<feature type="domain" description="EGF-like" evidence="27">
    <location>
        <begin position="1054"/>
        <end position="1090"/>
    </location>
</feature>
<comment type="caution">
    <text evidence="32">The sequence shown here is derived from an EMBL/GenBank/DDBJ whole genome shotgun (WGS) entry which is preliminary data.</text>
</comment>
<feature type="region of interest" description="Disordered" evidence="25">
    <location>
        <begin position="447"/>
        <end position="505"/>
    </location>
</feature>
<dbReference type="Gene3D" id="3.10.100.10">
    <property type="entry name" value="Mannose-Binding Protein A, subunit A"/>
    <property type="match status" value="3"/>
</dbReference>
<dbReference type="InterPro" id="IPR001304">
    <property type="entry name" value="C-type_lectin-like"/>
</dbReference>
<evidence type="ECO:0000259" key="29">
    <source>
        <dbReference type="PROSITE" id="PS50835"/>
    </source>
</evidence>
<evidence type="ECO:0000313" key="32">
    <source>
        <dbReference type="EMBL" id="TWW66205.1"/>
    </source>
</evidence>
<feature type="domain" description="EGF-like" evidence="27">
    <location>
        <begin position="1092"/>
        <end position="1128"/>
    </location>
</feature>
<dbReference type="SMART" id="SM00406">
    <property type="entry name" value="IGv"/>
    <property type="match status" value="1"/>
</dbReference>
<dbReference type="GO" id="GO:0007417">
    <property type="term" value="P:central nervous system development"/>
    <property type="evidence" value="ECO:0007669"/>
    <property type="project" value="TreeGrafter"/>
</dbReference>
<dbReference type="GO" id="GO:0045202">
    <property type="term" value="C:synapse"/>
    <property type="evidence" value="ECO:0007669"/>
    <property type="project" value="TreeGrafter"/>
</dbReference>
<dbReference type="InterPro" id="IPR033987">
    <property type="entry name" value="CSPG_CTLD"/>
</dbReference>
<dbReference type="GO" id="GO:0030246">
    <property type="term" value="F:carbohydrate binding"/>
    <property type="evidence" value="ECO:0007669"/>
    <property type="project" value="UniProtKB-KW"/>
</dbReference>
<feature type="compositionally biased region" description="Polar residues" evidence="25">
    <location>
        <begin position="925"/>
        <end position="940"/>
    </location>
</feature>
<dbReference type="Pfam" id="PF00059">
    <property type="entry name" value="Lectin_C"/>
    <property type="match status" value="1"/>
</dbReference>
<dbReference type="PROSITE" id="PS01186">
    <property type="entry name" value="EGF_2"/>
    <property type="match status" value="1"/>
</dbReference>
<evidence type="ECO:0000256" key="9">
    <source>
        <dbReference type="ARBA" id="ARBA00022737"/>
    </source>
</evidence>
<feature type="disulfide bond" evidence="22">
    <location>
        <begin position="1080"/>
        <end position="1089"/>
    </location>
</feature>
<keyword evidence="10" id="KW-0106">Calcium</keyword>
<dbReference type="InterPro" id="IPR016187">
    <property type="entry name" value="CTDL_fold"/>
</dbReference>
<dbReference type="FunFam" id="2.10.70.10:FF:000003">
    <property type="entry name" value="Versican core protein"/>
    <property type="match status" value="1"/>
</dbReference>
<dbReference type="InterPro" id="IPR000436">
    <property type="entry name" value="Sushi_SCR_CCP_dom"/>
</dbReference>
<evidence type="ECO:0000256" key="25">
    <source>
        <dbReference type="SAM" id="MobiDB-lite"/>
    </source>
</evidence>
<dbReference type="PANTHER" id="PTHR22804">
    <property type="entry name" value="AGGRECAN/VERSICAN PROTEOGLYCAN"/>
    <property type="match status" value="1"/>
</dbReference>
<evidence type="ECO:0000256" key="15">
    <source>
        <dbReference type="ARBA" id="ARBA00023290"/>
    </source>
</evidence>
<dbReference type="GO" id="GO:0007155">
    <property type="term" value="P:cell adhesion"/>
    <property type="evidence" value="ECO:0007669"/>
    <property type="project" value="InterPro"/>
</dbReference>
<evidence type="ECO:0000256" key="6">
    <source>
        <dbReference type="ARBA" id="ARBA00022659"/>
    </source>
</evidence>
<dbReference type="PRINTS" id="PR01265">
    <property type="entry name" value="LINKMODULE"/>
</dbReference>
<dbReference type="GO" id="GO:0005615">
    <property type="term" value="C:extracellular space"/>
    <property type="evidence" value="ECO:0007669"/>
    <property type="project" value="TreeGrafter"/>
</dbReference>
<dbReference type="GO" id="GO:0001750">
    <property type="term" value="C:photoreceptor outer segment"/>
    <property type="evidence" value="ECO:0007669"/>
    <property type="project" value="UniProtKB-SubCell"/>
</dbReference>
<keyword evidence="3" id="KW-0964">Secreted</keyword>
<keyword evidence="11" id="KW-0654">Proteoglycan</keyword>
<dbReference type="InterPro" id="IPR013783">
    <property type="entry name" value="Ig-like_fold"/>
</dbReference>
<evidence type="ECO:0000256" key="13">
    <source>
        <dbReference type="ARBA" id="ARBA00023180"/>
    </source>
</evidence>
<keyword evidence="33" id="KW-1185">Reference proteome</keyword>
<dbReference type="InterPro" id="IPR003599">
    <property type="entry name" value="Ig_sub"/>
</dbReference>
<feature type="compositionally biased region" description="Polar residues" evidence="25">
    <location>
        <begin position="814"/>
        <end position="827"/>
    </location>
</feature>
<evidence type="ECO:0000259" key="28">
    <source>
        <dbReference type="PROSITE" id="PS50041"/>
    </source>
</evidence>
<dbReference type="SMART" id="SM00409">
    <property type="entry name" value="IG"/>
    <property type="match status" value="1"/>
</dbReference>
<evidence type="ECO:0000256" key="20">
    <source>
        <dbReference type="ARBA" id="ARBA00044263"/>
    </source>
</evidence>
<evidence type="ECO:0000256" key="19">
    <source>
        <dbReference type="ARBA" id="ARBA00044230"/>
    </source>
</evidence>
<evidence type="ECO:0000256" key="12">
    <source>
        <dbReference type="ARBA" id="ARBA00023157"/>
    </source>
</evidence>
<evidence type="ECO:0000256" key="4">
    <source>
        <dbReference type="ARBA" id="ARBA00022530"/>
    </source>
</evidence>
<evidence type="ECO:0000259" key="31">
    <source>
        <dbReference type="PROSITE" id="PS50963"/>
    </source>
</evidence>
<keyword evidence="8" id="KW-0430">Lectin</keyword>
<evidence type="ECO:0000256" key="18">
    <source>
        <dbReference type="ARBA" id="ARBA00044099"/>
    </source>
</evidence>
<feature type="compositionally biased region" description="Acidic residues" evidence="25">
    <location>
        <begin position="830"/>
        <end position="841"/>
    </location>
</feature>
<keyword evidence="14" id="KW-0966">Cell projection</keyword>
<dbReference type="GO" id="GO:0072534">
    <property type="term" value="C:perineuronal net"/>
    <property type="evidence" value="ECO:0007669"/>
    <property type="project" value="TreeGrafter"/>
</dbReference>
<dbReference type="PROSITE" id="PS50041">
    <property type="entry name" value="C_TYPE_LECTIN_2"/>
    <property type="match status" value="1"/>
</dbReference>
<dbReference type="CDD" id="cd03517">
    <property type="entry name" value="Link_domain_CSPGs_modules_1_3"/>
    <property type="match status" value="1"/>
</dbReference>
<keyword evidence="13" id="KW-0325">Glycoprotein</keyword>
<dbReference type="Pfam" id="PF07686">
    <property type="entry name" value="V-set"/>
    <property type="match status" value="1"/>
</dbReference>
<dbReference type="GO" id="GO:0060218">
    <property type="term" value="P:hematopoietic stem cell differentiation"/>
    <property type="evidence" value="ECO:0007669"/>
    <property type="project" value="UniProtKB-ARBA"/>
</dbReference>
<dbReference type="PROSITE" id="PS00022">
    <property type="entry name" value="EGF_1"/>
    <property type="match status" value="2"/>
</dbReference>
<dbReference type="CDD" id="cd00033">
    <property type="entry name" value="CCP"/>
    <property type="match status" value="1"/>
</dbReference>
<evidence type="ECO:0000256" key="21">
    <source>
        <dbReference type="ARBA" id="ARBA00044266"/>
    </source>
</evidence>
<dbReference type="InterPro" id="IPR013106">
    <property type="entry name" value="Ig_V-set"/>
</dbReference>
<keyword evidence="16" id="KW-0393">Immunoglobulin domain</keyword>
<evidence type="ECO:0000256" key="14">
    <source>
        <dbReference type="ARBA" id="ARBA00023273"/>
    </source>
</evidence>
<evidence type="ECO:0000256" key="10">
    <source>
        <dbReference type="ARBA" id="ARBA00022837"/>
    </source>
</evidence>
<dbReference type="InterPro" id="IPR018097">
    <property type="entry name" value="EGF_Ca-bd_CS"/>
</dbReference>
<feature type="region of interest" description="Disordered" evidence="25">
    <location>
        <begin position="882"/>
        <end position="993"/>
    </location>
</feature>
<dbReference type="Pfam" id="PF00084">
    <property type="entry name" value="Sushi"/>
    <property type="match status" value="1"/>
</dbReference>
<dbReference type="InterPro" id="IPR007110">
    <property type="entry name" value="Ig-like_dom"/>
</dbReference>
<dbReference type="SUPFAM" id="SSF48726">
    <property type="entry name" value="Immunoglobulin"/>
    <property type="match status" value="1"/>
</dbReference>
<dbReference type="PROSITE" id="PS50923">
    <property type="entry name" value="SUSHI"/>
    <property type="match status" value="1"/>
</dbReference>
<comment type="subcellular location">
    <subcellularLocation>
        <location evidence="1">Cell projection</location>
        <location evidence="1">Cilium</location>
        <location evidence="1">Photoreceptor outer segment</location>
    </subcellularLocation>
    <subcellularLocation>
        <location evidence="2">Secreted</location>
        <location evidence="2">Extracellular space</location>
        <location evidence="2">Extracellular matrix</location>
        <location evidence="2">Interphotoreceptor matrix</location>
    </subcellularLocation>
</comment>
<organism evidence="32 33">
    <name type="scientific">Takifugu flavidus</name>
    <name type="common">sansaifugu</name>
    <dbReference type="NCBI Taxonomy" id="433684"/>
    <lineage>
        <taxon>Eukaryota</taxon>
        <taxon>Metazoa</taxon>
        <taxon>Chordata</taxon>
        <taxon>Craniata</taxon>
        <taxon>Vertebrata</taxon>
        <taxon>Euteleostomi</taxon>
        <taxon>Actinopterygii</taxon>
        <taxon>Neopterygii</taxon>
        <taxon>Teleostei</taxon>
        <taxon>Neoteleostei</taxon>
        <taxon>Acanthomorphata</taxon>
        <taxon>Eupercaria</taxon>
        <taxon>Tetraodontiformes</taxon>
        <taxon>Tetradontoidea</taxon>
        <taxon>Tetraodontidae</taxon>
        <taxon>Takifugu</taxon>
    </lineage>
</organism>
<feature type="compositionally biased region" description="Basic and acidic residues" evidence="25">
    <location>
        <begin position="944"/>
        <end position="953"/>
    </location>
</feature>
<feature type="region of interest" description="Disordered" evidence="25">
    <location>
        <begin position="702"/>
        <end position="856"/>
    </location>
</feature>
<evidence type="ECO:0000256" key="1">
    <source>
        <dbReference type="ARBA" id="ARBA00004504"/>
    </source>
</evidence>
<dbReference type="SMART" id="SM00034">
    <property type="entry name" value="CLECT"/>
    <property type="match status" value="1"/>
</dbReference>
<dbReference type="Pfam" id="PF00193">
    <property type="entry name" value="Xlink"/>
    <property type="match status" value="2"/>
</dbReference>
<dbReference type="GO" id="GO:0002052">
    <property type="term" value="P:positive regulation of neuroblast proliferation"/>
    <property type="evidence" value="ECO:0007669"/>
    <property type="project" value="TreeGrafter"/>
</dbReference>
<feature type="disulfide bond" evidence="23">
    <location>
        <begin position="1261"/>
        <end position="1304"/>
    </location>
</feature>
<proteinExistence type="predicted"/>
<evidence type="ECO:0000256" key="22">
    <source>
        <dbReference type="PROSITE-ProRule" id="PRU00076"/>
    </source>
</evidence>
<comment type="caution">
    <text evidence="22">Lacks conserved residue(s) required for the propagation of feature annotation.</text>
</comment>
<evidence type="ECO:0000259" key="27">
    <source>
        <dbReference type="PROSITE" id="PS50026"/>
    </source>
</evidence>
<dbReference type="InterPro" id="IPR018378">
    <property type="entry name" value="C-type_lectin_CS"/>
</dbReference>
<evidence type="ECO:0000256" key="17">
    <source>
        <dbReference type="ARBA" id="ARBA00043896"/>
    </source>
</evidence>
<gene>
    <name evidence="32" type="ORF">D4764_20G0002370</name>
</gene>
<keyword evidence="7 26" id="KW-0732">Signal</keyword>
<dbReference type="GO" id="GO:1901222">
    <property type="term" value="P:regulation of non-canonical NF-kappaB signal transduction"/>
    <property type="evidence" value="ECO:0007669"/>
    <property type="project" value="UniProtKB-ARBA"/>
</dbReference>
<evidence type="ECO:0000259" key="30">
    <source>
        <dbReference type="PROSITE" id="PS50923"/>
    </source>
</evidence>
<dbReference type="GO" id="GO:0010001">
    <property type="term" value="P:glial cell differentiation"/>
    <property type="evidence" value="ECO:0007669"/>
    <property type="project" value="TreeGrafter"/>
</dbReference>
<feature type="disulfide bond" evidence="22">
    <location>
        <begin position="1118"/>
        <end position="1127"/>
    </location>
</feature>
<dbReference type="Proteomes" id="UP000324091">
    <property type="component" value="Chromosome 20"/>
</dbReference>
<dbReference type="InterPro" id="IPR036179">
    <property type="entry name" value="Ig-like_dom_sf"/>
</dbReference>
<keyword evidence="5 22" id="KW-0245">EGF-like domain</keyword>
<evidence type="ECO:0000256" key="3">
    <source>
        <dbReference type="ARBA" id="ARBA00022525"/>
    </source>
</evidence>
<dbReference type="CDD" id="cd00054">
    <property type="entry name" value="EGF_CA"/>
    <property type="match status" value="2"/>
</dbReference>
<feature type="domain" description="Link" evidence="31">
    <location>
        <begin position="161"/>
        <end position="256"/>
    </location>
</feature>
<dbReference type="GO" id="GO:0016020">
    <property type="term" value="C:membrane"/>
    <property type="evidence" value="ECO:0007669"/>
    <property type="project" value="UniProtKB-ARBA"/>
</dbReference>
<dbReference type="Gene3D" id="2.10.25.10">
    <property type="entry name" value="Laminin"/>
    <property type="match status" value="2"/>
</dbReference>
<feature type="signal peptide" evidence="26">
    <location>
        <begin position="1"/>
        <end position="18"/>
    </location>
</feature>
<dbReference type="Pfam" id="PF00008">
    <property type="entry name" value="EGF"/>
    <property type="match status" value="1"/>
</dbReference>
<feature type="domain" description="Ig-like" evidence="29">
    <location>
        <begin position="20"/>
        <end position="159"/>
    </location>
</feature>
<dbReference type="InterPro" id="IPR000152">
    <property type="entry name" value="EGF-type_Asp/Asn_hydroxyl_site"/>
</dbReference>
<feature type="disulfide bond" evidence="24">
    <location>
        <begin position="305"/>
        <end position="326"/>
    </location>
</feature>
<feature type="compositionally biased region" description="Gly residues" evidence="25">
    <location>
        <begin position="469"/>
        <end position="486"/>
    </location>
</feature>
<evidence type="ECO:0000256" key="16">
    <source>
        <dbReference type="ARBA" id="ARBA00023319"/>
    </source>
</evidence>
<evidence type="ECO:0000256" key="23">
    <source>
        <dbReference type="PROSITE-ProRule" id="PRU00302"/>
    </source>
</evidence>
<feature type="domain" description="C-type lectin" evidence="28">
    <location>
        <begin position="1141"/>
        <end position="1255"/>
    </location>
</feature>
<dbReference type="SUPFAM" id="SSF57535">
    <property type="entry name" value="Complement control module/SCR domain"/>
    <property type="match status" value="1"/>
</dbReference>
<dbReference type="Gene3D" id="2.10.70.10">
    <property type="entry name" value="Complement Module, domain 1"/>
    <property type="match status" value="1"/>
</dbReference>
<dbReference type="Gene3D" id="2.60.40.10">
    <property type="entry name" value="Immunoglobulins"/>
    <property type="match status" value="1"/>
</dbReference>
<dbReference type="FunFam" id="2.10.25.10:FF:000472">
    <property type="entry name" value="Uncharacterized protein, isoform A"/>
    <property type="match status" value="1"/>
</dbReference>
<dbReference type="InterPro" id="IPR035976">
    <property type="entry name" value="Sushi/SCR/CCP_sf"/>
</dbReference>
<dbReference type="PROSITE" id="PS00010">
    <property type="entry name" value="ASX_HYDROXYL"/>
    <property type="match status" value="1"/>
</dbReference>
<feature type="compositionally biased region" description="Polar residues" evidence="25">
    <location>
        <begin position="454"/>
        <end position="464"/>
    </location>
</feature>
<protein>
    <recommendedName>
        <fullName evidence="18">Versican core protein</fullName>
    </recommendedName>
    <alternativeName>
        <fullName evidence="19">Chondroitin sulfate proteoglycan core protein 2</fullName>
    </alternativeName>
    <alternativeName>
        <fullName evidence="20">Large fibroblast proteoglycan</fullName>
    </alternativeName>
    <alternativeName>
        <fullName evidence="21">PG-M</fullName>
    </alternativeName>
</protein>
<dbReference type="PANTHER" id="PTHR22804:SF6">
    <property type="entry name" value="VERSICAN CORE PROTEIN"/>
    <property type="match status" value="1"/>
</dbReference>
<feature type="compositionally biased region" description="Polar residues" evidence="25">
    <location>
        <begin position="962"/>
        <end position="984"/>
    </location>
</feature>
<feature type="domain" description="Link" evidence="31">
    <location>
        <begin position="261"/>
        <end position="358"/>
    </location>
</feature>
<dbReference type="SUPFAM" id="SSF56436">
    <property type="entry name" value="C-type lectin-like"/>
    <property type="match status" value="3"/>
</dbReference>
<dbReference type="GO" id="GO:0005540">
    <property type="term" value="F:hyaluronic acid binding"/>
    <property type="evidence" value="ECO:0007669"/>
    <property type="project" value="UniProtKB-KW"/>
</dbReference>
<evidence type="ECO:0000256" key="11">
    <source>
        <dbReference type="ARBA" id="ARBA00022974"/>
    </source>
</evidence>
<feature type="disulfide bond" evidence="23">
    <location>
        <begin position="1290"/>
        <end position="1317"/>
    </location>
</feature>
<dbReference type="SMART" id="SM00181">
    <property type="entry name" value="EGF"/>
    <property type="match status" value="2"/>
</dbReference>
<dbReference type="FunFam" id="3.10.100.10:FF:000002">
    <property type="entry name" value="Hyaluronan proteoglycan link protein 1"/>
    <property type="match status" value="1"/>
</dbReference>
<dbReference type="InterPro" id="IPR050691">
    <property type="entry name" value="Hyaluronan_bind_Proteoglycan"/>
</dbReference>
<dbReference type="FunFam" id="3.10.100.10:FF:000011">
    <property type="entry name" value="Aggrecan core protein"/>
    <property type="match status" value="1"/>
</dbReference>
<evidence type="ECO:0000256" key="5">
    <source>
        <dbReference type="ARBA" id="ARBA00022536"/>
    </source>
</evidence>
<feature type="domain" description="Sushi" evidence="30">
    <location>
        <begin position="1259"/>
        <end position="1319"/>
    </location>
</feature>
<dbReference type="PROSITE" id="PS01241">
    <property type="entry name" value="LINK_1"/>
    <property type="match status" value="1"/>
</dbReference>
<dbReference type="SUPFAM" id="SSF57196">
    <property type="entry name" value="EGF/Laminin"/>
    <property type="match status" value="1"/>
</dbReference>
<evidence type="ECO:0000256" key="26">
    <source>
        <dbReference type="SAM" id="SignalP"/>
    </source>
</evidence>
<dbReference type="InterPro" id="IPR001881">
    <property type="entry name" value="EGF-like_Ca-bd_dom"/>
</dbReference>
<keyword evidence="9" id="KW-0677">Repeat</keyword>
<feature type="compositionally biased region" description="Low complexity" evidence="25">
    <location>
        <begin position="777"/>
        <end position="789"/>
    </location>
</feature>
<dbReference type="GO" id="GO:0005509">
    <property type="term" value="F:calcium ion binding"/>
    <property type="evidence" value="ECO:0007669"/>
    <property type="project" value="InterPro"/>
</dbReference>
<keyword evidence="4" id="KW-0272">Extracellular matrix</keyword>
<dbReference type="SMART" id="SM00445">
    <property type="entry name" value="LINK"/>
    <property type="match status" value="2"/>
</dbReference>
<dbReference type="PROSITE" id="PS50963">
    <property type="entry name" value="LINK_2"/>
    <property type="match status" value="2"/>
</dbReference>
<name>A0A5C6NGR0_9TELE</name>